<evidence type="ECO:0000256" key="9">
    <source>
        <dbReference type="SAM" id="Phobius"/>
    </source>
</evidence>
<keyword evidence="11" id="KW-1185">Reference proteome</keyword>
<dbReference type="PROSITE" id="PS51257">
    <property type="entry name" value="PROKAR_LIPOPROTEIN"/>
    <property type="match status" value="1"/>
</dbReference>
<keyword evidence="6 9" id="KW-1133">Transmembrane helix</keyword>
<evidence type="ECO:0000256" key="7">
    <source>
        <dbReference type="ARBA" id="ARBA00023136"/>
    </source>
</evidence>
<dbReference type="InParanoid" id="A0A2Y9RKA2"/>
<feature type="transmembrane region" description="Helical" evidence="9">
    <location>
        <begin position="619"/>
        <end position="641"/>
    </location>
</feature>
<dbReference type="GO" id="GO:0005886">
    <property type="term" value="C:plasma membrane"/>
    <property type="evidence" value="ECO:0007669"/>
    <property type="project" value="TreeGrafter"/>
</dbReference>
<dbReference type="InterPro" id="IPR013783">
    <property type="entry name" value="Ig-like_fold"/>
</dbReference>
<name>A0A2Y9RKA2_TRIMA</name>
<evidence type="ECO:0000256" key="5">
    <source>
        <dbReference type="ARBA" id="ARBA00022889"/>
    </source>
</evidence>
<dbReference type="Pfam" id="PF07686">
    <property type="entry name" value="V-set"/>
    <property type="match status" value="1"/>
</dbReference>
<keyword evidence="3" id="KW-0430">Lectin</keyword>
<dbReference type="KEGG" id="tmu:111821474"/>
<dbReference type="SUPFAM" id="SSF48726">
    <property type="entry name" value="Immunoglobulin"/>
    <property type="match status" value="5"/>
</dbReference>
<dbReference type="GeneID" id="111821474"/>
<dbReference type="PANTHER" id="PTHR12035:SF123">
    <property type="entry name" value="IG-LIKE DOMAIN-CONTAINING PROTEIN"/>
    <property type="match status" value="1"/>
</dbReference>
<keyword evidence="5" id="KW-0130">Cell adhesion</keyword>
<sequence length="698" mass="75759">MTVRSLSYKDFMDPPPPPWLGQAPFVGSCSCKYASSPTLTLALAATDDRSASPTELSKGRDGVGLVPHCFHLSHTGTGTESVLALDSQEQQDLHKQSPGHGAAPDMFWTLNLTPNIQILGTLESGSPKILTCTVPWALLTLTLWLEDHGTNLTCQVTFPGTGVTIERTVQLNLSSPGDQGPIPTHPPPVEIESTVIGNGSSLHIQEGQYLRLVCVASSNPPARLSWAHGSLTQSPLQPLNTGVLELSRIRIRDEGEFTCQAQHPLGSQHISFNLTLKSEYVGGNLIEFWKNSPPDHLPQDVATSFSEDEEDIHYASLVFNGKEPGQEAFDNEYSEIKIHNPVATNNPARKVQEETKGRFHLIGDPQNNNCSLDIRDARMADTGSYFFRIVRGTYVLYNFKSNPLSLYVTALTRTPDIHIQGTLKSGHPTTISCKVPWACNRGTPPTFSWIGVAVTSPGAWIGVAVTSLGSKTPYSSELTLTPEPHHHGTNLTCRATFPGADVTTESTVLLNVSYPPQLFGPSCSWETKGLHCTCSARAWPAPYLCWRDGDKLVEGNSSTSFMVNFSSTGPWTNSSLSLSTELISGLRLSCDAHNALGNQSVTVLLLPGKPRTWSQIAQGITWAASITALLTLCLCLIFFTVKVYKKKSAEAAASRDDINPVLGTSSKVITWHQVLHYQMGVTVVMGKATYLQVSKGEV</sequence>
<feature type="domain" description="Ig-like" evidence="10">
    <location>
        <begin position="415"/>
        <end position="509"/>
    </location>
</feature>
<comment type="subcellular location">
    <subcellularLocation>
        <location evidence="1">Membrane</location>
        <topology evidence="1">Single-pass type I membrane protein</topology>
    </subcellularLocation>
</comment>
<evidence type="ECO:0000256" key="1">
    <source>
        <dbReference type="ARBA" id="ARBA00004479"/>
    </source>
</evidence>
<reference evidence="12" key="1">
    <citation type="submission" date="2025-08" db="UniProtKB">
        <authorList>
            <consortium name="RefSeq"/>
        </authorList>
    </citation>
    <scope>IDENTIFICATION</scope>
</reference>
<dbReference type="GO" id="GO:0007155">
    <property type="term" value="P:cell adhesion"/>
    <property type="evidence" value="ECO:0007669"/>
    <property type="project" value="UniProtKB-KW"/>
</dbReference>
<dbReference type="InterPro" id="IPR036179">
    <property type="entry name" value="Ig-like_dom_sf"/>
</dbReference>
<dbReference type="PANTHER" id="PTHR12035">
    <property type="entry name" value="SIALIC ACID BINDING IMMUNOGLOBULIN-LIKE LECTIN"/>
    <property type="match status" value="1"/>
</dbReference>
<gene>
    <name evidence="12" type="primary">LOC111821474</name>
</gene>
<organism evidence="11 12">
    <name type="scientific">Trichechus manatus latirostris</name>
    <name type="common">Florida manatee</name>
    <dbReference type="NCBI Taxonomy" id="127582"/>
    <lineage>
        <taxon>Eukaryota</taxon>
        <taxon>Metazoa</taxon>
        <taxon>Chordata</taxon>
        <taxon>Craniata</taxon>
        <taxon>Vertebrata</taxon>
        <taxon>Euteleostomi</taxon>
        <taxon>Mammalia</taxon>
        <taxon>Eutheria</taxon>
        <taxon>Afrotheria</taxon>
        <taxon>Sirenia</taxon>
        <taxon>Trichechidae</taxon>
        <taxon>Trichechus</taxon>
    </lineage>
</organism>
<evidence type="ECO:0000256" key="4">
    <source>
        <dbReference type="ARBA" id="ARBA00022737"/>
    </source>
</evidence>
<dbReference type="Proteomes" id="UP000248480">
    <property type="component" value="Unplaced"/>
</dbReference>
<dbReference type="RefSeq" id="XP_023591978.1">
    <property type="nucleotide sequence ID" value="XM_023736210.1"/>
</dbReference>
<dbReference type="GO" id="GO:0033691">
    <property type="term" value="F:sialic acid binding"/>
    <property type="evidence" value="ECO:0007669"/>
    <property type="project" value="TreeGrafter"/>
</dbReference>
<protein>
    <submittedName>
        <fullName evidence="12">Sialic acid-binding Ig-like lectin 8</fullName>
    </submittedName>
</protein>
<dbReference type="Pfam" id="PF13927">
    <property type="entry name" value="Ig_3"/>
    <property type="match status" value="1"/>
</dbReference>
<accession>A0A2Y9RKA2</accession>
<dbReference type="SMART" id="SM00409">
    <property type="entry name" value="IG"/>
    <property type="match status" value="3"/>
</dbReference>
<comment type="similarity">
    <text evidence="8">Belongs to the immunoglobulin superfamily. SIGLEC (sialic acid binding Ig-like lectin) family.</text>
</comment>
<dbReference type="InterPro" id="IPR003006">
    <property type="entry name" value="Ig/MHC_CS"/>
</dbReference>
<dbReference type="InterPro" id="IPR051036">
    <property type="entry name" value="SIGLEC"/>
</dbReference>
<keyword evidence="7 9" id="KW-0472">Membrane</keyword>
<dbReference type="InterPro" id="IPR003598">
    <property type="entry name" value="Ig_sub2"/>
</dbReference>
<evidence type="ECO:0000256" key="2">
    <source>
        <dbReference type="ARBA" id="ARBA00022692"/>
    </source>
</evidence>
<evidence type="ECO:0000259" key="10">
    <source>
        <dbReference type="PROSITE" id="PS50835"/>
    </source>
</evidence>
<evidence type="ECO:0000256" key="6">
    <source>
        <dbReference type="ARBA" id="ARBA00022989"/>
    </source>
</evidence>
<dbReference type="PROSITE" id="PS00290">
    <property type="entry name" value="IG_MHC"/>
    <property type="match status" value="1"/>
</dbReference>
<evidence type="ECO:0000313" key="12">
    <source>
        <dbReference type="RefSeq" id="XP_023591978.1"/>
    </source>
</evidence>
<evidence type="ECO:0000256" key="3">
    <source>
        <dbReference type="ARBA" id="ARBA00022734"/>
    </source>
</evidence>
<dbReference type="SMART" id="SM00408">
    <property type="entry name" value="IGc2"/>
    <property type="match status" value="1"/>
</dbReference>
<evidence type="ECO:0000256" key="8">
    <source>
        <dbReference type="ARBA" id="ARBA00038361"/>
    </source>
</evidence>
<dbReference type="Gene3D" id="2.60.40.10">
    <property type="entry name" value="Immunoglobulins"/>
    <property type="match status" value="5"/>
</dbReference>
<proteinExistence type="inferred from homology"/>
<dbReference type="GO" id="GO:0030246">
    <property type="term" value="F:carbohydrate binding"/>
    <property type="evidence" value="ECO:0007669"/>
    <property type="project" value="UniProtKB-KW"/>
</dbReference>
<dbReference type="InterPro" id="IPR007110">
    <property type="entry name" value="Ig-like_dom"/>
</dbReference>
<dbReference type="PROSITE" id="PS50835">
    <property type="entry name" value="IG_LIKE"/>
    <property type="match status" value="2"/>
</dbReference>
<dbReference type="InterPro" id="IPR003599">
    <property type="entry name" value="Ig_sub"/>
</dbReference>
<evidence type="ECO:0000313" key="11">
    <source>
        <dbReference type="Proteomes" id="UP000248480"/>
    </source>
</evidence>
<keyword evidence="2 9" id="KW-0812">Transmembrane</keyword>
<feature type="domain" description="Ig-like" evidence="10">
    <location>
        <begin position="187"/>
        <end position="275"/>
    </location>
</feature>
<dbReference type="AlphaFoldDB" id="A0A2Y9RKA2"/>
<dbReference type="InterPro" id="IPR013106">
    <property type="entry name" value="Ig_V-set"/>
</dbReference>
<keyword evidence="4" id="KW-0677">Repeat</keyword>